<proteinExistence type="predicted"/>
<sequence length="801" mass="86515">MGTSTAQGTSRSFLAGLFFITSATLLLEILNTRLLSVVTWYHLSFFAVSMAMFGMAAGALWVYLKPRKFPREDAFGSLYRYSIFFALSTLVCHLIILFTPLSTLEGWDAANLLKMTLITLAVAIPFAFSGVVVTIALTQVPGNSGLIYAVDLIGAALGSLACLALLSVLDISSATIASTVMTVLAILFFQRAKTGRSDLRWVALAAALTIGAFVNSQLTGGLRVFYPKGNEVAYSDQTIEYWTIHGQILLSPAEERVGPFYWGAGAGAPVIEGMKLQGLVIDGEAGTAVTQWDGNKDELDWPRFDVTSLPYHLRKEGNVAVIGVGGGRDILTALWAKSKHITGIEINGAILDILQDRRRDFVSLDQQPEVQFVHDEARSFLTRTDETYDVIQMSLIDTWAATGAGAFTLSENGLYTVEGWQIFFDKLAPDGLLSVSRWYSPEALSETNRLISLASMSLLEQGIQNPGDHAVLVARNTVATLLVSPTPFSDADLDQIEAVAAEMAFTILHSPRQESSERLIRDALASNSVAQLEAATQHQFLDFSPPLDSRPYFFNILKPSALLSTDAELGELGIVAGGNLLATYTLMLLCLLAFIGVTLVIGVPLLLSGKPKLPKGVFANGLLYFACIGTGFMMVQIPLIQRFSVYLGHPVYAVSVLLFSMIIAAGLGSSLSDRISVERDKRWTLALPLTIVVLISAIYLLSGPIIQATIDQGLVARCLIVILLVATAAIPMGMCFPLGLRLFRQYSDDCLPWMWGVNGATGVLASVLAVAISMWSGINTSLLVAIACYALLIVPARNLSR</sequence>
<comment type="caution">
    <text evidence="2">The sequence shown here is derived from an EMBL/GenBank/DDBJ whole genome shotgun (WGS) entry which is preliminary data.</text>
</comment>
<feature type="transmembrane region" description="Helical" evidence="1">
    <location>
        <begin position="584"/>
        <end position="607"/>
    </location>
</feature>
<protein>
    <recommendedName>
        <fullName evidence="4">PABS domain-containing protein</fullName>
    </recommendedName>
</protein>
<feature type="transmembrane region" description="Helical" evidence="1">
    <location>
        <begin position="778"/>
        <end position="796"/>
    </location>
</feature>
<feature type="transmembrane region" description="Helical" evidence="1">
    <location>
        <begin position="714"/>
        <end position="740"/>
    </location>
</feature>
<feature type="transmembrane region" description="Helical" evidence="1">
    <location>
        <begin position="651"/>
        <end position="671"/>
    </location>
</feature>
<feature type="transmembrane region" description="Helical" evidence="1">
    <location>
        <begin position="172"/>
        <end position="189"/>
    </location>
</feature>
<dbReference type="CDD" id="cd02440">
    <property type="entry name" value="AdoMet_MTases"/>
    <property type="match status" value="1"/>
</dbReference>
<feature type="transmembrane region" description="Helical" evidence="1">
    <location>
        <begin position="42"/>
        <end position="63"/>
    </location>
</feature>
<evidence type="ECO:0000313" key="2">
    <source>
        <dbReference type="EMBL" id="KRO84166.1"/>
    </source>
</evidence>
<reference evidence="2 3" key="1">
    <citation type="submission" date="2015-10" db="EMBL/GenBank/DDBJ databases">
        <title>Metagenome-Assembled Genomes uncover a global brackish microbiome.</title>
        <authorList>
            <person name="Hugerth L.W."/>
            <person name="Larsson J."/>
            <person name="Alneberg J."/>
            <person name="Lindh M.V."/>
            <person name="Legrand C."/>
            <person name="Pinhassi J."/>
            <person name="Andersson A.F."/>
        </authorList>
    </citation>
    <scope>NUCLEOTIDE SEQUENCE [LARGE SCALE GENOMIC DNA]</scope>
    <source>
        <strain evidence="2">BACL22 MAG-120619-bin3</strain>
    </source>
</reference>
<keyword evidence="1" id="KW-1133">Transmembrane helix</keyword>
<feature type="transmembrane region" description="Helical" evidence="1">
    <location>
        <begin position="201"/>
        <end position="226"/>
    </location>
</feature>
<accession>A0A0R2TB03</accession>
<dbReference type="Gene3D" id="3.40.50.150">
    <property type="entry name" value="Vaccinia Virus protein VP39"/>
    <property type="match status" value="1"/>
</dbReference>
<dbReference type="Proteomes" id="UP000051242">
    <property type="component" value="Unassembled WGS sequence"/>
</dbReference>
<feature type="transmembrane region" description="Helical" evidence="1">
    <location>
        <begin position="752"/>
        <end position="772"/>
    </location>
</feature>
<feature type="transmembrane region" description="Helical" evidence="1">
    <location>
        <begin position="83"/>
        <end position="103"/>
    </location>
</feature>
<evidence type="ECO:0000256" key="1">
    <source>
        <dbReference type="SAM" id="Phobius"/>
    </source>
</evidence>
<feature type="transmembrane region" description="Helical" evidence="1">
    <location>
        <begin position="683"/>
        <end position="702"/>
    </location>
</feature>
<feature type="transmembrane region" description="Helical" evidence="1">
    <location>
        <begin position="12"/>
        <end position="30"/>
    </location>
</feature>
<keyword evidence="1" id="KW-0472">Membrane</keyword>
<dbReference type="InterPro" id="IPR029063">
    <property type="entry name" value="SAM-dependent_MTases_sf"/>
</dbReference>
<feature type="transmembrane region" description="Helical" evidence="1">
    <location>
        <begin position="115"/>
        <end position="138"/>
    </location>
</feature>
<feature type="transmembrane region" description="Helical" evidence="1">
    <location>
        <begin position="145"/>
        <end position="166"/>
    </location>
</feature>
<evidence type="ECO:0008006" key="4">
    <source>
        <dbReference type="Google" id="ProtNLM"/>
    </source>
</evidence>
<gene>
    <name evidence="2" type="ORF">ABR85_04220</name>
</gene>
<dbReference type="SUPFAM" id="SSF53335">
    <property type="entry name" value="S-adenosyl-L-methionine-dependent methyltransferases"/>
    <property type="match status" value="1"/>
</dbReference>
<evidence type="ECO:0000313" key="3">
    <source>
        <dbReference type="Proteomes" id="UP000051242"/>
    </source>
</evidence>
<organism evidence="2 3">
    <name type="scientific">OM182 bacterium BACL3 MAG-120619-bin3</name>
    <dbReference type="NCBI Taxonomy" id="1655593"/>
    <lineage>
        <taxon>Bacteria</taxon>
        <taxon>Pseudomonadati</taxon>
        <taxon>Pseudomonadota</taxon>
        <taxon>Gammaproteobacteria</taxon>
        <taxon>OMG group</taxon>
        <taxon>OM182 clade</taxon>
    </lineage>
</organism>
<dbReference type="AlphaFoldDB" id="A0A0R2TB03"/>
<feature type="transmembrane region" description="Helical" evidence="1">
    <location>
        <begin position="619"/>
        <end position="639"/>
    </location>
</feature>
<name>A0A0R2TB03_9GAMM</name>
<dbReference type="EMBL" id="LICD01000011">
    <property type="protein sequence ID" value="KRO84166.1"/>
    <property type="molecule type" value="Genomic_DNA"/>
</dbReference>
<keyword evidence="1" id="KW-0812">Transmembrane</keyword>